<dbReference type="PANTHER" id="PTHR31264:SF3">
    <property type="entry name" value="OS07G0554100 PROTEIN"/>
    <property type="match status" value="1"/>
</dbReference>
<dbReference type="Proteomes" id="UP000095767">
    <property type="component" value="Unassembled WGS sequence"/>
</dbReference>
<dbReference type="AlphaFoldDB" id="A0A1E5VS39"/>
<proteinExistence type="predicted"/>
<dbReference type="EMBL" id="LWDX02031307">
    <property type="protein sequence ID" value="OEL27936.1"/>
    <property type="molecule type" value="Genomic_DNA"/>
</dbReference>
<gene>
    <name evidence="1" type="ORF">BAE44_0011046</name>
</gene>
<accession>A0A1E5VS39</accession>
<comment type="caution">
    <text evidence="1">The sequence shown here is derived from an EMBL/GenBank/DDBJ whole genome shotgun (WGS) entry which is preliminary data.</text>
</comment>
<dbReference type="STRING" id="888268.A0A1E5VS39"/>
<protein>
    <submittedName>
        <fullName evidence="1">Uncharacterized protein</fullName>
    </submittedName>
</protein>
<dbReference type="OrthoDB" id="627920at2759"/>
<evidence type="ECO:0000313" key="1">
    <source>
        <dbReference type="EMBL" id="OEL27936.1"/>
    </source>
</evidence>
<sequence>PYARALPRTADLSFSFVPSFQGIPVDASDGRVLLQSGLKDGDLVLCDPLSRRYRLLPKIPQDCSPGLRHSLAAFLVPASRKEADETSFRPPEQLVAFLFSSTTGQWIRSAVTDPSVPSFCRMYQPCYAYGCFYWKMISPQEDRLLVFDTRSMEFSTMDIQNHGDGRRDCVIVEAGKGKIGMYSLHSRVDYPYRASYYLRYAIREIGDDNDDDGNRMAARLQDLVLLPSQHHYSFVGATDGCSCSCRAFQGRTRTCVFRMEESNVVDAAYLSVEFETMQIKRVCGSMRHGYAKPYTGFPPSLCLPSVE</sequence>
<keyword evidence="2" id="KW-1185">Reference proteome</keyword>
<dbReference type="PANTHER" id="PTHR31264">
    <property type="entry name" value="OS07G0554500 PROTEIN-RELATED"/>
    <property type="match status" value="1"/>
</dbReference>
<evidence type="ECO:0000313" key="2">
    <source>
        <dbReference type="Proteomes" id="UP000095767"/>
    </source>
</evidence>
<feature type="non-terminal residue" evidence="1">
    <location>
        <position position="1"/>
    </location>
</feature>
<name>A0A1E5VS39_9POAL</name>
<reference evidence="1 2" key="1">
    <citation type="submission" date="2016-09" db="EMBL/GenBank/DDBJ databases">
        <title>The draft genome of Dichanthelium oligosanthes: A C3 panicoid grass species.</title>
        <authorList>
            <person name="Studer A.J."/>
            <person name="Schnable J.C."/>
            <person name="Brutnell T.P."/>
        </authorList>
    </citation>
    <scope>NUCLEOTIDE SEQUENCE [LARGE SCALE GENOMIC DNA]</scope>
    <source>
        <strain evidence="2">cv. Kellogg 1175</strain>
        <tissue evidence="1">Leaf</tissue>
    </source>
</reference>
<organism evidence="1 2">
    <name type="scientific">Dichanthelium oligosanthes</name>
    <dbReference type="NCBI Taxonomy" id="888268"/>
    <lineage>
        <taxon>Eukaryota</taxon>
        <taxon>Viridiplantae</taxon>
        <taxon>Streptophyta</taxon>
        <taxon>Embryophyta</taxon>
        <taxon>Tracheophyta</taxon>
        <taxon>Spermatophyta</taxon>
        <taxon>Magnoliopsida</taxon>
        <taxon>Liliopsida</taxon>
        <taxon>Poales</taxon>
        <taxon>Poaceae</taxon>
        <taxon>PACMAD clade</taxon>
        <taxon>Panicoideae</taxon>
        <taxon>Panicodae</taxon>
        <taxon>Paniceae</taxon>
        <taxon>Dichantheliinae</taxon>
        <taxon>Dichanthelium</taxon>
    </lineage>
</organism>